<evidence type="ECO:0000256" key="6">
    <source>
        <dbReference type="ARBA" id="ARBA00023136"/>
    </source>
</evidence>
<dbReference type="EMBL" id="CP022187">
    <property type="protein sequence ID" value="AWI75358.1"/>
    <property type="molecule type" value="Genomic_DNA"/>
</dbReference>
<dbReference type="InterPro" id="IPR004681">
    <property type="entry name" value="TRAP_DctM"/>
</dbReference>
<feature type="transmembrane region" description="Helical" evidence="7">
    <location>
        <begin position="436"/>
        <end position="460"/>
    </location>
</feature>
<reference evidence="9 10" key="1">
    <citation type="submission" date="2017-06" db="EMBL/GenBank/DDBJ databases">
        <title>Azoarcus.</title>
        <authorList>
            <person name="Woo J.-H."/>
            <person name="Kim H.-S."/>
        </authorList>
    </citation>
    <scope>NUCLEOTIDE SEQUENCE [LARGE SCALE GENOMIC DNA]</scope>
    <source>
        <strain evidence="9 10">TSPY31</strain>
    </source>
</reference>
<sequence>MQTTNSNGSAANHTGFRFAVYGGALLLAAIMAIEAVNIAFYDPWGDDYFLFRMQGVLANVEMSALTWIMFGSLFVLLMAGLPLAFVAGGLGVVFLYLVGDSAMLNMVPSRIFPMMTNPDLAAIPLFIFMATMLERAGLIEEMFDAVYQWMGGLRGGLAVATILASTILAAMVGVVGAAIVTMGIIALPAMLKRHYDEQIALGSIMAGGALGVLIPPSILAILYAVVAQQSVGELYAGSVVPGLMLAGLYVAYVLIRSLLNPAVGPAVPVEERLSLGAKLILLRGLIAPILLVIIVLGLLFTGVATPVEAAGLGSFGAMIVALIHGRLTLDGLFGASLATAKATVMVLWIIFGASIFVGLYILKGGQSFITDSLLGTGLSPYGILFLMMFLLVILGMFLDWVGILLLAVPIFVPIVKSLAFDGLFGMPGPTPDQVLVWFGVLYLVNMQMSFLSPPFGYALFYIRGVAPATISMATIFKSSLVFLAIQVLALVLVVVFPALATWLPGLLYGS</sequence>
<feature type="transmembrane region" description="Helical" evidence="7">
    <location>
        <begin position="18"/>
        <end position="41"/>
    </location>
</feature>
<dbReference type="KEGG" id="acom:CEW83_09150"/>
<dbReference type="RefSeq" id="WP_108949065.1">
    <property type="nucleotide sequence ID" value="NZ_CP022187.1"/>
</dbReference>
<dbReference type="PANTHER" id="PTHR33362:SF7">
    <property type="entry name" value="SLL1103 PROTEIN"/>
    <property type="match status" value="1"/>
</dbReference>
<evidence type="ECO:0000313" key="9">
    <source>
        <dbReference type="EMBL" id="AWI75358.1"/>
    </source>
</evidence>
<keyword evidence="7" id="KW-0813">Transport</keyword>
<comment type="function">
    <text evidence="7">Part of the tripartite ATP-independent periplasmic (TRAP) transport system.</text>
</comment>
<feature type="transmembrane region" description="Helical" evidence="7">
    <location>
        <begin position="309"/>
        <end position="329"/>
    </location>
</feature>
<evidence type="ECO:0000256" key="1">
    <source>
        <dbReference type="ARBA" id="ARBA00004429"/>
    </source>
</evidence>
<accession>A0A2U8GPE5</accession>
<keyword evidence="10" id="KW-1185">Reference proteome</keyword>
<comment type="subunit">
    <text evidence="7">The complex comprises the extracytoplasmic solute receptor protein and the two transmembrane proteins.</text>
</comment>
<keyword evidence="2" id="KW-1003">Cell membrane</keyword>
<evidence type="ECO:0000313" key="10">
    <source>
        <dbReference type="Proteomes" id="UP000244930"/>
    </source>
</evidence>
<feature type="transmembrane region" description="Helical" evidence="7">
    <location>
        <begin position="199"/>
        <end position="226"/>
    </location>
</feature>
<feature type="transmembrane region" description="Helical" evidence="7">
    <location>
        <begin position="341"/>
        <end position="361"/>
    </location>
</feature>
<name>A0A2U8GPE5_9RHOO</name>
<keyword evidence="3 7" id="KW-0997">Cell inner membrane</keyword>
<comment type="similarity">
    <text evidence="7">Belongs to the TRAP transporter large permease family.</text>
</comment>
<feature type="transmembrane region" description="Helical" evidence="7">
    <location>
        <begin position="403"/>
        <end position="424"/>
    </location>
</feature>
<evidence type="ECO:0000256" key="3">
    <source>
        <dbReference type="ARBA" id="ARBA00022519"/>
    </source>
</evidence>
<feature type="transmembrane region" description="Helical" evidence="7">
    <location>
        <begin position="238"/>
        <end position="259"/>
    </location>
</feature>
<keyword evidence="6 7" id="KW-0472">Membrane</keyword>
<protein>
    <recommendedName>
        <fullName evidence="7">TRAP transporter large permease protein</fullName>
    </recommendedName>
</protein>
<gene>
    <name evidence="9" type="ORF">CEW83_09150</name>
</gene>
<feature type="transmembrane region" description="Helical" evidence="7">
    <location>
        <begin position="67"/>
        <end position="99"/>
    </location>
</feature>
<evidence type="ECO:0000256" key="2">
    <source>
        <dbReference type="ARBA" id="ARBA00022475"/>
    </source>
</evidence>
<evidence type="ECO:0000256" key="7">
    <source>
        <dbReference type="RuleBase" id="RU369079"/>
    </source>
</evidence>
<feature type="transmembrane region" description="Helical" evidence="7">
    <location>
        <begin position="480"/>
        <end position="503"/>
    </location>
</feature>
<feature type="transmembrane region" description="Helical" evidence="7">
    <location>
        <begin position="381"/>
        <end position="398"/>
    </location>
</feature>
<dbReference type="AlphaFoldDB" id="A0A2U8GPE5"/>
<evidence type="ECO:0000256" key="4">
    <source>
        <dbReference type="ARBA" id="ARBA00022692"/>
    </source>
</evidence>
<organism evidence="9 10">
    <name type="scientific">Parazoarcus communis</name>
    <dbReference type="NCBI Taxonomy" id="41977"/>
    <lineage>
        <taxon>Bacteria</taxon>
        <taxon>Pseudomonadati</taxon>
        <taxon>Pseudomonadota</taxon>
        <taxon>Betaproteobacteria</taxon>
        <taxon>Rhodocyclales</taxon>
        <taxon>Zoogloeaceae</taxon>
        <taxon>Parazoarcus</taxon>
    </lineage>
</organism>
<feature type="transmembrane region" description="Helical" evidence="7">
    <location>
        <begin position="158"/>
        <end position="187"/>
    </location>
</feature>
<feature type="transmembrane region" description="Helical" evidence="7">
    <location>
        <begin position="120"/>
        <end position="138"/>
    </location>
</feature>
<dbReference type="PANTHER" id="PTHR33362">
    <property type="entry name" value="SIALIC ACID TRAP TRANSPORTER PERMEASE PROTEIN SIAT-RELATED"/>
    <property type="match status" value="1"/>
</dbReference>
<dbReference type="NCBIfam" id="TIGR00786">
    <property type="entry name" value="dctM"/>
    <property type="match status" value="1"/>
</dbReference>
<feature type="transmembrane region" description="Helical" evidence="7">
    <location>
        <begin position="280"/>
        <end position="303"/>
    </location>
</feature>
<dbReference type="InterPro" id="IPR010656">
    <property type="entry name" value="DctM"/>
</dbReference>
<dbReference type="GO" id="GO:0005886">
    <property type="term" value="C:plasma membrane"/>
    <property type="evidence" value="ECO:0007669"/>
    <property type="project" value="UniProtKB-SubCell"/>
</dbReference>
<evidence type="ECO:0000259" key="8">
    <source>
        <dbReference type="Pfam" id="PF06808"/>
    </source>
</evidence>
<dbReference type="Proteomes" id="UP000244930">
    <property type="component" value="Chromosome"/>
</dbReference>
<keyword evidence="4 7" id="KW-0812">Transmembrane</keyword>
<dbReference type="GO" id="GO:0022857">
    <property type="term" value="F:transmembrane transporter activity"/>
    <property type="evidence" value="ECO:0007669"/>
    <property type="project" value="UniProtKB-UniRule"/>
</dbReference>
<proteinExistence type="inferred from homology"/>
<dbReference type="Pfam" id="PF06808">
    <property type="entry name" value="DctM"/>
    <property type="match status" value="1"/>
</dbReference>
<feature type="domain" description="TRAP C4-dicarboxylate transport system permease DctM subunit" evidence="8">
    <location>
        <begin position="70"/>
        <end position="499"/>
    </location>
</feature>
<comment type="subcellular location">
    <subcellularLocation>
        <location evidence="1 7">Cell inner membrane</location>
        <topology evidence="1 7">Multi-pass membrane protein</topology>
    </subcellularLocation>
</comment>
<keyword evidence="5 7" id="KW-1133">Transmembrane helix</keyword>
<evidence type="ECO:0000256" key="5">
    <source>
        <dbReference type="ARBA" id="ARBA00022989"/>
    </source>
</evidence>